<dbReference type="Proteomes" id="UP001283361">
    <property type="component" value="Unassembled WGS sequence"/>
</dbReference>
<dbReference type="AlphaFoldDB" id="A0AAE0Y9Q2"/>
<gene>
    <name evidence="1" type="ORF">RRG08_064967</name>
</gene>
<proteinExistence type="predicted"/>
<organism evidence="1 2">
    <name type="scientific">Elysia crispata</name>
    <name type="common">lettuce slug</name>
    <dbReference type="NCBI Taxonomy" id="231223"/>
    <lineage>
        <taxon>Eukaryota</taxon>
        <taxon>Metazoa</taxon>
        <taxon>Spiralia</taxon>
        <taxon>Lophotrochozoa</taxon>
        <taxon>Mollusca</taxon>
        <taxon>Gastropoda</taxon>
        <taxon>Heterobranchia</taxon>
        <taxon>Euthyneura</taxon>
        <taxon>Panpulmonata</taxon>
        <taxon>Sacoglossa</taxon>
        <taxon>Placobranchoidea</taxon>
        <taxon>Plakobranchidae</taxon>
        <taxon>Elysia</taxon>
    </lineage>
</organism>
<sequence length="112" mass="12314">MVLISHKLKSISLKATKIRLHVREMYVQDTALGMDKEAADRGQKGGTGDYEDNVIHPFLFLPFPHLVASSQNSSRFISLLDRCNSGGISGSLGLADNRLEHDKISPCLVFTS</sequence>
<evidence type="ECO:0000313" key="2">
    <source>
        <dbReference type="Proteomes" id="UP001283361"/>
    </source>
</evidence>
<reference evidence="1" key="1">
    <citation type="journal article" date="2023" name="G3 (Bethesda)">
        <title>A reference genome for the long-term kleptoplast-retaining sea slug Elysia crispata morphotype clarki.</title>
        <authorList>
            <person name="Eastman K.E."/>
            <person name="Pendleton A.L."/>
            <person name="Shaikh M.A."/>
            <person name="Suttiyut T."/>
            <person name="Ogas R."/>
            <person name="Tomko P."/>
            <person name="Gavelis G."/>
            <person name="Widhalm J.R."/>
            <person name="Wisecaver J.H."/>
        </authorList>
    </citation>
    <scope>NUCLEOTIDE SEQUENCE</scope>
    <source>
        <strain evidence="1">ECLA1</strain>
    </source>
</reference>
<accession>A0AAE0Y9Q2</accession>
<comment type="caution">
    <text evidence="1">The sequence shown here is derived from an EMBL/GenBank/DDBJ whole genome shotgun (WGS) entry which is preliminary data.</text>
</comment>
<protein>
    <submittedName>
        <fullName evidence="1">Uncharacterized protein</fullName>
    </submittedName>
</protein>
<keyword evidence="2" id="KW-1185">Reference proteome</keyword>
<dbReference type="EMBL" id="JAWDGP010006604">
    <property type="protein sequence ID" value="KAK3738064.1"/>
    <property type="molecule type" value="Genomic_DNA"/>
</dbReference>
<evidence type="ECO:0000313" key="1">
    <source>
        <dbReference type="EMBL" id="KAK3738064.1"/>
    </source>
</evidence>
<name>A0AAE0Y9Q2_9GAST</name>